<sequence>MLGDTLLLTPLLAKLRASYPTAEILLTASPVTAPLYQKQPYGVKALAYDPRNHRSLRALFQLRGFDLAIVPGDNRYSWLARALGARWVAGFAGDRPASKNWLMDQLTPYPDTPATWGEMAAALIDGPPPAPYMTEDWPTPDCRPFALPTQPYCVLHVGASTVLKLWNPEKWRALAEFLTKCGLQIVWSGGPGEQCVVDEIDPDKKHLSLAGQLDLAQLWHLLAHARLLVCPDTGAAHLGRIVGTPTVTLFGPGSPVLCGAGEFWKNSPYRAVTVANFPCRDQHVFFRRTIVWVRRCGRNQRECTTPGACMDGIQVADVRRAIEELGVRE</sequence>
<name>S6ABD1_SULDS</name>
<organism evidence="3 4">
    <name type="scientific">Sulfuricella denitrificans (strain DSM 22764 / NBRC 105220 / skB26)</name>
    <dbReference type="NCBI Taxonomy" id="1163617"/>
    <lineage>
        <taxon>Bacteria</taxon>
        <taxon>Pseudomonadati</taxon>
        <taxon>Pseudomonadota</taxon>
        <taxon>Betaproteobacteria</taxon>
        <taxon>Nitrosomonadales</taxon>
        <taxon>Sulfuricellaceae</taxon>
        <taxon>Sulfuricella</taxon>
    </lineage>
</organism>
<dbReference type="GO" id="GO:0008713">
    <property type="term" value="F:ADP-heptose-lipopolysaccharide heptosyltransferase activity"/>
    <property type="evidence" value="ECO:0007669"/>
    <property type="project" value="TreeGrafter"/>
</dbReference>
<dbReference type="Pfam" id="PF01075">
    <property type="entry name" value="Glyco_transf_9"/>
    <property type="match status" value="1"/>
</dbReference>
<dbReference type="AlphaFoldDB" id="S6ABD1"/>
<dbReference type="InterPro" id="IPR002201">
    <property type="entry name" value="Glyco_trans_9"/>
</dbReference>
<keyword evidence="1" id="KW-0328">Glycosyltransferase</keyword>
<dbReference type="PANTHER" id="PTHR30160">
    <property type="entry name" value="TETRAACYLDISACCHARIDE 4'-KINASE-RELATED"/>
    <property type="match status" value="1"/>
</dbReference>
<protein>
    <submittedName>
        <fullName evidence="3">Heptosyltransferase domain protein</fullName>
    </submittedName>
</protein>
<gene>
    <name evidence="3" type="ORF">SCD_n02866</name>
</gene>
<evidence type="ECO:0000256" key="2">
    <source>
        <dbReference type="ARBA" id="ARBA00022679"/>
    </source>
</evidence>
<evidence type="ECO:0000313" key="4">
    <source>
        <dbReference type="Proteomes" id="UP000015559"/>
    </source>
</evidence>
<dbReference type="EMBL" id="AP013066">
    <property type="protein sequence ID" value="BAN36665.1"/>
    <property type="molecule type" value="Genomic_DNA"/>
</dbReference>
<proteinExistence type="predicted"/>
<accession>S6ABD1</accession>
<dbReference type="CDD" id="cd03789">
    <property type="entry name" value="GT9_LPS_heptosyltransferase"/>
    <property type="match status" value="1"/>
</dbReference>
<dbReference type="SUPFAM" id="SSF53756">
    <property type="entry name" value="UDP-Glycosyltransferase/glycogen phosphorylase"/>
    <property type="match status" value="1"/>
</dbReference>
<dbReference type="GO" id="GO:0005829">
    <property type="term" value="C:cytosol"/>
    <property type="evidence" value="ECO:0007669"/>
    <property type="project" value="TreeGrafter"/>
</dbReference>
<dbReference type="eggNOG" id="COG0859">
    <property type="taxonomic scope" value="Bacteria"/>
</dbReference>
<keyword evidence="4" id="KW-1185">Reference proteome</keyword>
<dbReference type="STRING" id="1163617.SCD_n02866"/>
<dbReference type="GO" id="GO:0009244">
    <property type="term" value="P:lipopolysaccharide core region biosynthetic process"/>
    <property type="evidence" value="ECO:0007669"/>
    <property type="project" value="TreeGrafter"/>
</dbReference>
<dbReference type="KEGG" id="sdr:SCD_n02866"/>
<evidence type="ECO:0000313" key="3">
    <source>
        <dbReference type="EMBL" id="BAN36665.1"/>
    </source>
</evidence>
<evidence type="ECO:0000256" key="1">
    <source>
        <dbReference type="ARBA" id="ARBA00022676"/>
    </source>
</evidence>
<dbReference type="Proteomes" id="UP000015559">
    <property type="component" value="Chromosome"/>
</dbReference>
<keyword evidence="2 3" id="KW-0808">Transferase</keyword>
<dbReference type="PANTHER" id="PTHR30160:SF1">
    <property type="entry name" value="LIPOPOLYSACCHARIDE 1,2-N-ACETYLGLUCOSAMINETRANSFERASE-RELATED"/>
    <property type="match status" value="1"/>
</dbReference>
<reference evidence="3 4" key="1">
    <citation type="journal article" date="2012" name="Appl. Environ. Microbiol.">
        <title>Draft genome sequence of a psychrotolerant sulfur-oxidizing bacterium, Sulfuricella denitrificans skB26, and proteomic insights into cold adaptation.</title>
        <authorList>
            <person name="Watanabe T."/>
            <person name="Kojima H."/>
            <person name="Fukui M."/>
        </authorList>
    </citation>
    <scope>NUCLEOTIDE SEQUENCE [LARGE SCALE GENOMIC DNA]</scope>
    <source>
        <strain evidence="4">skB26</strain>
    </source>
</reference>
<dbReference type="Gene3D" id="3.40.50.2000">
    <property type="entry name" value="Glycogen Phosphorylase B"/>
    <property type="match status" value="2"/>
</dbReference>
<dbReference type="InterPro" id="IPR051199">
    <property type="entry name" value="LPS_LOS_Heptosyltrfase"/>
</dbReference>
<dbReference type="HOGENOM" id="CLU_038371_0_0_4"/>